<evidence type="ECO:0000259" key="1">
    <source>
        <dbReference type="Pfam" id="PF13468"/>
    </source>
</evidence>
<dbReference type="AlphaFoldDB" id="A0A1G8Z5B3"/>
<dbReference type="InterPro" id="IPR029068">
    <property type="entry name" value="Glyas_Bleomycin-R_OHBP_Dase"/>
</dbReference>
<organism evidence="2 3">
    <name type="scientific">Aliiruegeria lutimaris</name>
    <dbReference type="NCBI Taxonomy" id="571298"/>
    <lineage>
        <taxon>Bacteria</taxon>
        <taxon>Pseudomonadati</taxon>
        <taxon>Pseudomonadota</taxon>
        <taxon>Alphaproteobacteria</taxon>
        <taxon>Rhodobacterales</taxon>
        <taxon>Roseobacteraceae</taxon>
        <taxon>Aliiruegeria</taxon>
    </lineage>
</organism>
<dbReference type="OrthoDB" id="8451710at2"/>
<name>A0A1G8Z5B3_9RHOB</name>
<dbReference type="InterPro" id="IPR025870">
    <property type="entry name" value="Glyoxalase-like_dom"/>
</dbReference>
<dbReference type="RefSeq" id="WP_093157662.1">
    <property type="nucleotide sequence ID" value="NZ_FNEK01000031.1"/>
</dbReference>
<proteinExistence type="predicted"/>
<dbReference type="Pfam" id="PF13468">
    <property type="entry name" value="Glyoxalase_3"/>
    <property type="match status" value="1"/>
</dbReference>
<evidence type="ECO:0000313" key="3">
    <source>
        <dbReference type="Proteomes" id="UP000199382"/>
    </source>
</evidence>
<feature type="domain" description="Glyoxalase-like" evidence="1">
    <location>
        <begin position="4"/>
        <end position="171"/>
    </location>
</feature>
<gene>
    <name evidence="2" type="ORF">SAMN04488026_10315</name>
</gene>
<accession>A0A1G8Z5B3</accession>
<dbReference type="STRING" id="571298.SAMN04488026_10315"/>
<protein>
    <submittedName>
        <fullName evidence="2">Glyoxalase-like domain-containing protein</fullName>
    </submittedName>
</protein>
<dbReference type="Proteomes" id="UP000199382">
    <property type="component" value="Unassembled WGS sequence"/>
</dbReference>
<dbReference type="EMBL" id="FNEK01000031">
    <property type="protein sequence ID" value="SDK09814.1"/>
    <property type="molecule type" value="Genomic_DNA"/>
</dbReference>
<dbReference type="Gene3D" id="3.10.180.10">
    <property type="entry name" value="2,3-Dihydroxybiphenyl 1,2-Dioxygenase, domain 1"/>
    <property type="match status" value="1"/>
</dbReference>
<reference evidence="2 3" key="1">
    <citation type="submission" date="2016-10" db="EMBL/GenBank/DDBJ databases">
        <authorList>
            <person name="de Groot N.N."/>
        </authorList>
    </citation>
    <scope>NUCLEOTIDE SEQUENCE [LARGE SCALE GENOMIC DNA]</scope>
    <source>
        <strain evidence="2 3">DSM 25294</strain>
    </source>
</reference>
<keyword evidence="3" id="KW-1185">Reference proteome</keyword>
<sequence length="202" mass="21543">MFEFDHLAISCETLPAGVDAVEAALGVRLGPGGQHPDFGTHNRLLSLGGTEYLEVIAVDPSAPPPSRPRWFDLDSFSGSPRLTNWILRCADMGAAQATLGDEIGAPIALSRGAYRWSMAVPEDGRLPFDNIHPAVIQWQSAHPAASLEPSGCRLSALLIHHPEAEALRDRLGLTDPRFRFETGPAGLAAVIDTPAGPRRLGG</sequence>
<evidence type="ECO:0000313" key="2">
    <source>
        <dbReference type="EMBL" id="SDK09814.1"/>
    </source>
</evidence>